<evidence type="ECO:0000256" key="1">
    <source>
        <dbReference type="SAM" id="MobiDB-lite"/>
    </source>
</evidence>
<gene>
    <name evidence="2" type="ORF">MENT_LOCUS9591</name>
</gene>
<sequence length="87" mass="9936">MVQKYTGSKEIGETSEKQQKSDKDLEIFRKLYKENKVPFSSVLPSKYPIFNPIEGGEGGFYHQIITEVNNQHRSLTHLNSSNNSNFG</sequence>
<dbReference type="Proteomes" id="UP000580250">
    <property type="component" value="Unassembled WGS sequence"/>
</dbReference>
<feature type="region of interest" description="Disordered" evidence="1">
    <location>
        <begin position="1"/>
        <end position="23"/>
    </location>
</feature>
<dbReference type="AlphaFoldDB" id="A0A6V7U9R9"/>
<organism evidence="2 3">
    <name type="scientific">Meloidogyne enterolobii</name>
    <name type="common">Root-knot nematode worm</name>
    <name type="synonym">Meloidogyne mayaguensis</name>
    <dbReference type="NCBI Taxonomy" id="390850"/>
    <lineage>
        <taxon>Eukaryota</taxon>
        <taxon>Metazoa</taxon>
        <taxon>Ecdysozoa</taxon>
        <taxon>Nematoda</taxon>
        <taxon>Chromadorea</taxon>
        <taxon>Rhabditida</taxon>
        <taxon>Tylenchina</taxon>
        <taxon>Tylenchomorpha</taxon>
        <taxon>Tylenchoidea</taxon>
        <taxon>Meloidogynidae</taxon>
        <taxon>Meloidogyninae</taxon>
        <taxon>Meloidogyne</taxon>
    </lineage>
</organism>
<reference evidence="2 3" key="1">
    <citation type="submission" date="2020-08" db="EMBL/GenBank/DDBJ databases">
        <authorList>
            <person name="Koutsovoulos G."/>
            <person name="Danchin GJ E."/>
        </authorList>
    </citation>
    <scope>NUCLEOTIDE SEQUENCE [LARGE SCALE GENOMIC DNA]</scope>
</reference>
<feature type="compositionally biased region" description="Basic and acidic residues" evidence="1">
    <location>
        <begin position="10"/>
        <end position="23"/>
    </location>
</feature>
<evidence type="ECO:0000313" key="2">
    <source>
        <dbReference type="EMBL" id="CAD2149176.1"/>
    </source>
</evidence>
<accession>A0A6V7U9R9</accession>
<evidence type="ECO:0000313" key="3">
    <source>
        <dbReference type="Proteomes" id="UP000580250"/>
    </source>
</evidence>
<dbReference type="EMBL" id="CAJEWN010000043">
    <property type="protein sequence ID" value="CAD2149176.1"/>
    <property type="molecule type" value="Genomic_DNA"/>
</dbReference>
<name>A0A6V7U9R9_MELEN</name>
<proteinExistence type="predicted"/>
<protein>
    <submittedName>
        <fullName evidence="2">Uncharacterized protein</fullName>
    </submittedName>
</protein>
<comment type="caution">
    <text evidence="2">The sequence shown here is derived from an EMBL/GenBank/DDBJ whole genome shotgun (WGS) entry which is preliminary data.</text>
</comment>